<evidence type="ECO:0000313" key="3">
    <source>
        <dbReference type="EMBL" id="MFC2994866.1"/>
    </source>
</evidence>
<accession>A0A371YQI4</accession>
<dbReference type="Proteomes" id="UP000240957">
    <property type="component" value="Unassembled WGS sequence"/>
</dbReference>
<dbReference type="InterPro" id="IPR002477">
    <property type="entry name" value="Peptidoglycan-bd-like"/>
</dbReference>
<dbReference type="EMBL" id="PYIX02000013">
    <property type="protein sequence ID" value="RFC83713.1"/>
    <property type="molecule type" value="Genomic_DNA"/>
</dbReference>
<evidence type="ECO:0000259" key="2">
    <source>
        <dbReference type="Pfam" id="PF11860"/>
    </source>
</evidence>
<dbReference type="Proteomes" id="UP001595455">
    <property type="component" value="Unassembled WGS sequence"/>
</dbReference>
<evidence type="ECO:0000313" key="6">
    <source>
        <dbReference type="Proteomes" id="UP001595455"/>
    </source>
</evidence>
<keyword evidence="6" id="KW-1185">Reference proteome</keyword>
<gene>
    <name evidence="3" type="ORF">ACFODO_06195</name>
    <name evidence="4" type="ORF">C9E89_009605</name>
</gene>
<sequence>MSIIKFGGKGDAVIIIQKQLVKLSYTDPKGKPLVVDGHFGFNTEYAVLQFQKKSGLIADGKVGDKTRTALFGGNTSKFLKDSDYKSAALRLNVPELNIRAFGATEARGVGFLNNGKAKILFERHKMYAHLVKFKGKAFANEQMKKLPNLVNSAKGGYKGNEAEYTRLSLAKNIHEESALMSCSWGQFQIMGENWQDLGYKSIHEFVEQMQTSESLQLEAFIRFIETKKGLLPALQKEDWDTVFRLYNGPNYKKLGYEAKFLKERAHLEPIYGVQTVHEKT</sequence>
<dbReference type="SUPFAM" id="SSF47090">
    <property type="entry name" value="PGBD-like"/>
    <property type="match status" value="1"/>
</dbReference>
<dbReference type="Pfam" id="PF11860">
    <property type="entry name" value="Muramidase"/>
    <property type="match status" value="1"/>
</dbReference>
<dbReference type="RefSeq" id="WP_107008161.1">
    <property type="nucleotide sequence ID" value="NZ_JBHRSF010000010.1"/>
</dbReference>
<reference evidence="3" key="1">
    <citation type="journal article" date="2014" name="Int. J. Syst. Evol. Microbiol.">
        <title>Complete genome of a new Firmicutes species belonging to the dominant human colonic microbiota ('Ruminococcus bicirculans') reveals two chromosomes and a selective capacity to utilize plant glucans.</title>
        <authorList>
            <consortium name="NISC Comparative Sequencing Program"/>
            <person name="Wegmann U."/>
            <person name="Louis P."/>
            <person name="Goesmann A."/>
            <person name="Henrissat B."/>
            <person name="Duncan S.H."/>
            <person name="Flint H.J."/>
        </authorList>
    </citation>
    <scope>NUCLEOTIDE SEQUENCE</scope>
    <source>
        <strain evidence="3">KCTC 62575</strain>
    </source>
</reference>
<reference evidence="4 5" key="2">
    <citation type="submission" date="2018-08" db="EMBL/GenBank/DDBJ databases">
        <title>The draft genome of Acinetobacter sichuanensis strain WCHAc060041.</title>
        <authorList>
            <person name="Qin J."/>
            <person name="Feng Y."/>
            <person name="Zong Z."/>
        </authorList>
    </citation>
    <scope>NUCLEOTIDE SEQUENCE [LARGE SCALE GENOMIC DNA]</scope>
    <source>
        <strain evidence="4 5">WCHAc060041</strain>
    </source>
</reference>
<dbReference type="Gene3D" id="1.10.101.10">
    <property type="entry name" value="PGBD-like superfamily/PGBD"/>
    <property type="match status" value="1"/>
</dbReference>
<feature type="domain" description="N-acetylmuramidase" evidence="2">
    <location>
        <begin position="98"/>
        <end position="261"/>
    </location>
</feature>
<proteinExistence type="predicted"/>
<dbReference type="InterPro" id="IPR024408">
    <property type="entry name" value="Muramidase"/>
</dbReference>
<organism evidence="4 5">
    <name type="scientific">Acinetobacter sichuanensis</name>
    <dbReference type="NCBI Taxonomy" id="2136183"/>
    <lineage>
        <taxon>Bacteria</taxon>
        <taxon>Pseudomonadati</taxon>
        <taxon>Pseudomonadota</taxon>
        <taxon>Gammaproteobacteria</taxon>
        <taxon>Moraxellales</taxon>
        <taxon>Moraxellaceae</taxon>
        <taxon>Acinetobacter</taxon>
    </lineage>
</organism>
<dbReference type="Pfam" id="PF01471">
    <property type="entry name" value="PG_binding_1"/>
    <property type="match status" value="1"/>
</dbReference>
<evidence type="ECO:0000259" key="1">
    <source>
        <dbReference type="Pfam" id="PF01471"/>
    </source>
</evidence>
<name>A0A371YQI4_9GAMM</name>
<dbReference type="AlphaFoldDB" id="A0A371YQI4"/>
<evidence type="ECO:0000313" key="5">
    <source>
        <dbReference type="Proteomes" id="UP000240957"/>
    </source>
</evidence>
<comment type="caution">
    <text evidence="4">The sequence shown here is derived from an EMBL/GenBank/DDBJ whole genome shotgun (WGS) entry which is preliminary data.</text>
</comment>
<reference evidence="3" key="4">
    <citation type="submission" date="2024-09" db="EMBL/GenBank/DDBJ databases">
        <authorList>
            <person name="Sun Q."/>
            <person name="Mori K."/>
        </authorList>
    </citation>
    <scope>NUCLEOTIDE SEQUENCE</scope>
    <source>
        <strain evidence="3">KCTC 62575</strain>
    </source>
</reference>
<protein>
    <submittedName>
        <fullName evidence="4">DUF3380 domain-containing protein</fullName>
    </submittedName>
    <submittedName>
        <fullName evidence="3">N-acetylmuramidase domain-containing protein</fullName>
    </submittedName>
</protein>
<dbReference type="EMBL" id="JBHRSF010000010">
    <property type="protein sequence ID" value="MFC2994866.1"/>
    <property type="molecule type" value="Genomic_DNA"/>
</dbReference>
<dbReference type="InterPro" id="IPR036365">
    <property type="entry name" value="PGBD-like_sf"/>
</dbReference>
<dbReference type="InterPro" id="IPR036366">
    <property type="entry name" value="PGBDSf"/>
</dbReference>
<evidence type="ECO:0000313" key="4">
    <source>
        <dbReference type="EMBL" id="RFC83713.1"/>
    </source>
</evidence>
<reference evidence="6" key="3">
    <citation type="journal article" date="2019" name="Int. J. Syst. Evol. Microbiol.">
        <title>The Global Catalogue of Microorganisms (GCM) 10K type strain sequencing project: providing services to taxonomists for standard genome sequencing and annotation.</title>
        <authorList>
            <consortium name="The Broad Institute Genomics Platform"/>
            <consortium name="The Broad Institute Genome Sequencing Center for Infectious Disease"/>
            <person name="Wu L."/>
            <person name="Ma J."/>
        </authorList>
    </citation>
    <scope>NUCLEOTIDE SEQUENCE [LARGE SCALE GENOMIC DNA]</scope>
    <source>
        <strain evidence="6">KCTC 62575</strain>
    </source>
</reference>
<feature type="domain" description="Peptidoglycan binding-like" evidence="1">
    <location>
        <begin position="10"/>
        <end position="70"/>
    </location>
</feature>
<dbReference type="OrthoDB" id="1523598at2"/>